<dbReference type="EMBL" id="JAAPAO010002631">
    <property type="protein sequence ID" value="KAF4647411.1"/>
    <property type="molecule type" value="Genomic_DNA"/>
</dbReference>
<sequence>LRLYDSPSPSFDAMLPHETFEMVFLVVDQLAYDMVLGHDFMAHFSLHPVYAARPFTIVGRPSTRSAPLLHPTTSSIVGGGIPVRGSLSPGKDQVPPVVRDEAIEDKRSSHTPSTTSSRDEIFQPVPRQAQLIDFKIKGLDVVFGKSVIGALKPNYPKFSTITSTGTEDVDVWPGPEVQADALLDDDLAMTLDYAVPDFHDEDVTLPLFDVTKPEAGPYRRLCENYRDLFVNRPGHCDLIEHSIP</sequence>
<evidence type="ECO:0000313" key="2">
    <source>
        <dbReference type="EMBL" id="KAF4647411.1"/>
    </source>
</evidence>
<dbReference type="AlphaFoldDB" id="A0A7J6KLF2"/>
<dbReference type="OrthoDB" id="10521424at2759"/>
<accession>A0A7J6KLF2</accession>
<feature type="region of interest" description="Disordered" evidence="1">
    <location>
        <begin position="100"/>
        <end position="119"/>
    </location>
</feature>
<organism evidence="2 3">
    <name type="scientific">Perkinsus chesapeaki</name>
    <name type="common">Clam parasite</name>
    <name type="synonym">Perkinsus andrewsi</name>
    <dbReference type="NCBI Taxonomy" id="330153"/>
    <lineage>
        <taxon>Eukaryota</taxon>
        <taxon>Sar</taxon>
        <taxon>Alveolata</taxon>
        <taxon>Perkinsozoa</taxon>
        <taxon>Perkinsea</taxon>
        <taxon>Perkinsida</taxon>
        <taxon>Perkinsidae</taxon>
        <taxon>Perkinsus</taxon>
    </lineage>
</organism>
<protein>
    <submittedName>
        <fullName evidence="2">Uncharacterized protein</fullName>
    </submittedName>
</protein>
<evidence type="ECO:0000313" key="3">
    <source>
        <dbReference type="Proteomes" id="UP000591131"/>
    </source>
</evidence>
<dbReference type="Proteomes" id="UP000591131">
    <property type="component" value="Unassembled WGS sequence"/>
</dbReference>
<evidence type="ECO:0000256" key="1">
    <source>
        <dbReference type="SAM" id="MobiDB-lite"/>
    </source>
</evidence>
<feature type="non-terminal residue" evidence="2">
    <location>
        <position position="244"/>
    </location>
</feature>
<comment type="caution">
    <text evidence="2">The sequence shown here is derived from an EMBL/GenBank/DDBJ whole genome shotgun (WGS) entry which is preliminary data.</text>
</comment>
<reference evidence="2 3" key="1">
    <citation type="submission" date="2020-04" db="EMBL/GenBank/DDBJ databases">
        <title>Perkinsus chesapeaki whole genome sequence.</title>
        <authorList>
            <person name="Bogema D.R."/>
        </authorList>
    </citation>
    <scope>NUCLEOTIDE SEQUENCE [LARGE SCALE GENOMIC DNA]</scope>
    <source>
        <strain evidence="2">ATCC PRA-425</strain>
    </source>
</reference>
<gene>
    <name evidence="2" type="ORF">FOL47_004645</name>
</gene>
<name>A0A7J6KLF2_PERCH</name>
<feature type="non-terminal residue" evidence="2">
    <location>
        <position position="1"/>
    </location>
</feature>
<keyword evidence="3" id="KW-1185">Reference proteome</keyword>
<proteinExistence type="predicted"/>